<dbReference type="InterPro" id="IPR057135">
    <property type="entry name" value="At4g27190-like_LRR"/>
</dbReference>
<dbReference type="Proteomes" id="UP001293593">
    <property type="component" value="Unassembled WGS sequence"/>
</dbReference>
<evidence type="ECO:0000313" key="3">
    <source>
        <dbReference type="EMBL" id="KAK4254257.1"/>
    </source>
</evidence>
<protein>
    <recommendedName>
        <fullName evidence="2">Disease resistance protein At4g27190-like leucine-rich repeats domain-containing protein</fullName>
    </recommendedName>
</protein>
<comment type="caution">
    <text evidence="3">The sequence shown here is derived from an EMBL/GenBank/DDBJ whole genome shotgun (WGS) entry which is preliminary data.</text>
</comment>
<dbReference type="SUPFAM" id="SSF52047">
    <property type="entry name" value="RNI-like"/>
    <property type="match status" value="1"/>
</dbReference>
<evidence type="ECO:0000259" key="2">
    <source>
        <dbReference type="Pfam" id="PF23247"/>
    </source>
</evidence>
<dbReference type="Pfam" id="PF23247">
    <property type="entry name" value="LRR_RPS2"/>
    <property type="match status" value="1"/>
</dbReference>
<feature type="domain" description="Disease resistance protein At4g27190-like leucine-rich repeats" evidence="2">
    <location>
        <begin position="22"/>
        <end position="137"/>
    </location>
</feature>
<dbReference type="EMBL" id="JAWXYG010000014">
    <property type="protein sequence ID" value="KAK4254257.1"/>
    <property type="molecule type" value="Genomic_DNA"/>
</dbReference>
<dbReference type="InterPro" id="IPR050905">
    <property type="entry name" value="Plant_NBS-LRR"/>
</dbReference>
<evidence type="ECO:0000256" key="1">
    <source>
        <dbReference type="ARBA" id="ARBA00022821"/>
    </source>
</evidence>
<dbReference type="PANTHER" id="PTHR33463">
    <property type="entry name" value="NB-ARC DOMAIN-CONTAINING PROTEIN-RELATED"/>
    <property type="match status" value="1"/>
</dbReference>
<dbReference type="InterPro" id="IPR032675">
    <property type="entry name" value="LRR_dom_sf"/>
</dbReference>
<gene>
    <name evidence="3" type="ORF">QN277_009661</name>
</gene>
<evidence type="ECO:0000313" key="4">
    <source>
        <dbReference type="Proteomes" id="UP001293593"/>
    </source>
</evidence>
<keyword evidence="1" id="KW-0611">Plant defense</keyword>
<reference evidence="3" key="1">
    <citation type="submission" date="2023-10" db="EMBL/GenBank/DDBJ databases">
        <title>Chromosome-level genome of the transformable northern wattle, Acacia crassicarpa.</title>
        <authorList>
            <person name="Massaro I."/>
            <person name="Sinha N.R."/>
            <person name="Poethig S."/>
            <person name="Leichty A.R."/>
        </authorList>
    </citation>
    <scope>NUCLEOTIDE SEQUENCE</scope>
    <source>
        <strain evidence="3">Acra3RX</strain>
        <tissue evidence="3">Leaf</tissue>
    </source>
</reference>
<proteinExistence type="predicted"/>
<keyword evidence="4" id="KW-1185">Reference proteome</keyword>
<dbReference type="Gene3D" id="3.80.10.10">
    <property type="entry name" value="Ribonuclease Inhibitor"/>
    <property type="match status" value="1"/>
</dbReference>
<organism evidence="3 4">
    <name type="scientific">Acacia crassicarpa</name>
    <name type="common">northern wattle</name>
    <dbReference type="NCBI Taxonomy" id="499986"/>
    <lineage>
        <taxon>Eukaryota</taxon>
        <taxon>Viridiplantae</taxon>
        <taxon>Streptophyta</taxon>
        <taxon>Embryophyta</taxon>
        <taxon>Tracheophyta</taxon>
        <taxon>Spermatophyta</taxon>
        <taxon>Magnoliopsida</taxon>
        <taxon>eudicotyledons</taxon>
        <taxon>Gunneridae</taxon>
        <taxon>Pentapetalae</taxon>
        <taxon>rosids</taxon>
        <taxon>fabids</taxon>
        <taxon>Fabales</taxon>
        <taxon>Fabaceae</taxon>
        <taxon>Caesalpinioideae</taxon>
        <taxon>mimosoid clade</taxon>
        <taxon>Acacieae</taxon>
        <taxon>Acacia</taxon>
    </lineage>
</organism>
<sequence length="271" mass="31037">MKVNYVVNRAHGLFTPPLYPYTLLRSLLISELVGLKSLFTPSIVSSLKQLEILKVKNCDTLEHIVTDKEDDHDHMNVNSIFPNLRKIIVYSCGDLEYLAPHQVLFLELRTIEVWNCKSMEYLFSISSGELPQLLSVDIQDAPQLGEGFRWKHGEGQKLVMGDVFPKLCVIRLVNLPTLHTICQGIDFHTVKFRHVIRCPAISSTLAFSSFKERNKSRQSFESNSVHEDEVAIYASVLWKSLLKVKLREGDTEHKQNHIPPNLLEVQTSCFY</sequence>
<dbReference type="PANTHER" id="PTHR33463:SF105">
    <property type="entry name" value="AND NB-ARC DOMAIN DISEASE RESISTANCE PROTEIN, PUTATIVE-RELATED"/>
    <property type="match status" value="1"/>
</dbReference>
<accession>A0AAE1M5P4</accession>
<name>A0AAE1M5P4_9FABA</name>
<dbReference type="AlphaFoldDB" id="A0AAE1M5P4"/>